<dbReference type="GO" id="GO:2000278">
    <property type="term" value="P:regulation of DNA biosynthetic process"/>
    <property type="evidence" value="ECO:0007669"/>
    <property type="project" value="UniProtKB-ARBA"/>
</dbReference>
<proteinExistence type="inferred from homology"/>
<keyword evidence="11" id="KW-1185">Reference proteome</keyword>
<evidence type="ECO:0000313" key="11">
    <source>
        <dbReference type="Proteomes" id="UP001610411"/>
    </source>
</evidence>
<dbReference type="InterPro" id="IPR034732">
    <property type="entry name" value="EPHD"/>
</dbReference>
<dbReference type="PANTHER" id="PTHR13793">
    <property type="entry name" value="PHD FINGER PROTEINS"/>
    <property type="match status" value="1"/>
</dbReference>
<dbReference type="Gene3D" id="3.30.40.10">
    <property type="entry name" value="Zinc/RING finger domain, C3HC4 (zinc finger)"/>
    <property type="match status" value="2"/>
</dbReference>
<dbReference type="EMBL" id="JBFSEQ010000004">
    <property type="protein sequence ID" value="KAL2778861.1"/>
    <property type="molecule type" value="Genomic_DNA"/>
</dbReference>
<dbReference type="InterPro" id="IPR001965">
    <property type="entry name" value="Znf_PHD"/>
</dbReference>
<dbReference type="AlphaFoldDB" id="A0ABD2EKX9"/>
<dbReference type="Pfam" id="PF10513">
    <property type="entry name" value="EPL1"/>
    <property type="match status" value="1"/>
</dbReference>
<feature type="compositionally biased region" description="Acidic residues" evidence="7">
    <location>
        <begin position="804"/>
        <end position="814"/>
    </location>
</feature>
<feature type="compositionally biased region" description="Basic and acidic residues" evidence="7">
    <location>
        <begin position="662"/>
        <end position="672"/>
    </location>
</feature>
<feature type="compositionally biased region" description="Basic and acidic residues" evidence="7">
    <location>
        <begin position="519"/>
        <end position="551"/>
    </location>
</feature>
<dbReference type="InterPro" id="IPR039548">
    <property type="entry name" value="JADE2_PHD"/>
</dbReference>
<dbReference type="FunFam" id="3.30.40.10:FF:000030">
    <property type="entry name" value="Protein Jade-1 isoform 1"/>
    <property type="match status" value="1"/>
</dbReference>
<dbReference type="InterPro" id="IPR019787">
    <property type="entry name" value="Znf_PHD-finger"/>
</dbReference>
<dbReference type="GO" id="GO:0000123">
    <property type="term" value="C:histone acetyltransferase complex"/>
    <property type="evidence" value="ECO:0007669"/>
    <property type="project" value="UniProtKB-ARBA"/>
</dbReference>
<dbReference type="InterPro" id="IPR011011">
    <property type="entry name" value="Znf_FYVE_PHD"/>
</dbReference>
<feature type="compositionally biased region" description="Polar residues" evidence="7">
    <location>
        <begin position="114"/>
        <end position="125"/>
    </location>
</feature>
<sequence>MEEKRRKYSISSDNSDTTDSHATSTSASRCSKLPSSTKSGWPRQNEKKPSEVFRTDLITAMKIPDSYQLSPDDYYILADPWRQEWEKGVQVPAGAEAIPEPVVRILPPLEGPPTQVSPSGSTLGEGSQPDWPGGSRYDLDEIDAYWLELINSELKEMERPELDELTLERVLEELETLCHQNMARAIETQEGLGIEYDEDVVCDVCRSPEGEDGNEMVFCDKCNVCVHQACYGILKVPMGSWLCRTCALGVQPKCLLCPKRGGALKPTRSGTKWVHVSCALWIPEVSIGCPEKMEPITKISHIPASRWALSCSLCKECTGTCIQCSMPSCVTAFHVTCAFDHGLEMRTILADNDEVKFKSFCQEHSDGGPRGEPTSEPVEPSQAGEDLEKVTLRKQRLQQLEEDFYELVEPAEVAERLDLAEALVDFVYQYWKLKRKANSNQPLLTPKTDEVDNLAQQEQDVLYRRLKLFTHLRQDLERVRNLCYMVTRRERTKHAICKLQEQIFHLQMKLIEQDLCRERSGRRAKGKKSDSKGKGREGPKGSPEKKEKVKVGPDSVLGQLAGLSTSFPIDGTFFNSWLAQSVQITAENMAMSEWSLNNGHREDPAPGLLSEELLQDEETLLSFMRDPSLRPGDPARKARGRTRLPPKKKPPPPQDGPGSRMTPDRPTPDKPPKKPWGQDAGSGKGGQGPPTRKPPRRTSSHLPSSPTAGDCPILAAPESPPLLAPETPDKAAPMAADSNVQVPGPTASPKPLGRLRPPRESRVTRRSPGARPDAGTGPPSAAAERPKVSLHFDTETDGYFSDGEMSDSDVEAEDSGVQRGPREAVAEEVVRMGVLAS</sequence>
<evidence type="ECO:0000256" key="5">
    <source>
        <dbReference type="ARBA" id="ARBA00038371"/>
    </source>
</evidence>
<dbReference type="PROSITE" id="PS50016">
    <property type="entry name" value="ZF_PHD_2"/>
    <property type="match status" value="1"/>
</dbReference>
<feature type="domain" description="PHD-type" evidence="8">
    <location>
        <begin position="199"/>
        <end position="249"/>
    </location>
</feature>
<evidence type="ECO:0000256" key="7">
    <source>
        <dbReference type="SAM" id="MobiDB-lite"/>
    </source>
</evidence>
<dbReference type="Pfam" id="PF13831">
    <property type="entry name" value="PHD_2"/>
    <property type="match status" value="1"/>
</dbReference>
<dbReference type="EMBL" id="JBFSEQ010000004">
    <property type="protein sequence ID" value="KAL2778860.1"/>
    <property type="molecule type" value="Genomic_DNA"/>
</dbReference>
<dbReference type="PROSITE" id="PS51805">
    <property type="entry name" value="EPHD"/>
    <property type="match status" value="1"/>
</dbReference>
<dbReference type="GO" id="GO:0008270">
    <property type="term" value="F:zinc ion binding"/>
    <property type="evidence" value="ECO:0007669"/>
    <property type="project" value="UniProtKB-KW"/>
</dbReference>
<name>A0ABD2EKX9_DAUMA</name>
<dbReference type="Pfam" id="PF13832">
    <property type="entry name" value="zf-HC5HC2H_2"/>
    <property type="match status" value="1"/>
</dbReference>
<feature type="region of interest" description="Disordered" evidence="7">
    <location>
        <begin position="519"/>
        <end position="553"/>
    </location>
</feature>
<protein>
    <submittedName>
        <fullName evidence="10">E3 ubiquitin-protein ligase Jade-2 isoform 4</fullName>
    </submittedName>
</protein>
<comment type="caution">
    <text evidence="10">The sequence shown here is derived from an EMBL/GenBank/DDBJ whole genome shotgun (WGS) entry which is preliminary data.</text>
</comment>
<dbReference type="GO" id="GO:0006275">
    <property type="term" value="P:regulation of DNA replication"/>
    <property type="evidence" value="ECO:0007669"/>
    <property type="project" value="UniProtKB-ARBA"/>
</dbReference>
<dbReference type="InterPro" id="IPR039549">
    <property type="entry name" value="JADE2_ePHD"/>
</dbReference>
<dbReference type="CDD" id="cd15705">
    <property type="entry name" value="ePHD_JADE2"/>
    <property type="match status" value="1"/>
</dbReference>
<feature type="compositionally biased region" description="Basic residues" evidence="7">
    <location>
        <begin position="637"/>
        <end position="650"/>
    </location>
</feature>
<keyword evidence="4" id="KW-0862">Zinc</keyword>
<reference evidence="10 11" key="1">
    <citation type="journal article" date="2024" name="G3 (Bethesda)">
        <title>A hybrid genome assembly of the endangered aye-aye (Daubentonia madagascariensis).</title>
        <authorList>
            <person name="Versoza C.J."/>
            <person name="Pfeifer S.P."/>
        </authorList>
    </citation>
    <scope>NUCLEOTIDE SEQUENCE [LARGE SCALE GENOMIC DNA]</scope>
    <source>
        <strain evidence="10">6821</strain>
    </source>
</reference>
<feature type="compositionally biased region" description="Basic and acidic residues" evidence="7">
    <location>
        <begin position="784"/>
        <end position="794"/>
    </location>
</feature>
<feature type="region of interest" description="Disordered" evidence="7">
    <location>
        <begin position="362"/>
        <end position="384"/>
    </location>
</feature>
<evidence type="ECO:0000256" key="4">
    <source>
        <dbReference type="ARBA" id="ARBA00022833"/>
    </source>
</evidence>
<organism evidence="10 11">
    <name type="scientific">Daubentonia madagascariensis</name>
    <name type="common">Aye-aye</name>
    <name type="synonym">Sciurus madagascariensis</name>
    <dbReference type="NCBI Taxonomy" id="31869"/>
    <lineage>
        <taxon>Eukaryota</taxon>
        <taxon>Metazoa</taxon>
        <taxon>Chordata</taxon>
        <taxon>Craniata</taxon>
        <taxon>Vertebrata</taxon>
        <taxon>Euteleostomi</taxon>
        <taxon>Mammalia</taxon>
        <taxon>Eutheria</taxon>
        <taxon>Euarchontoglires</taxon>
        <taxon>Primates</taxon>
        <taxon>Strepsirrhini</taxon>
        <taxon>Chiromyiformes</taxon>
        <taxon>Daubentoniidae</taxon>
        <taxon>Daubentonia</taxon>
    </lineage>
</organism>
<comment type="similarity">
    <text evidence="5">Belongs to the JADE family.</text>
</comment>
<dbReference type="SUPFAM" id="SSF57903">
    <property type="entry name" value="FYVE/PHD zinc finger"/>
    <property type="match status" value="1"/>
</dbReference>
<keyword evidence="1" id="KW-0479">Metal-binding</keyword>
<dbReference type="PROSITE" id="PS01359">
    <property type="entry name" value="ZF_PHD_1"/>
    <property type="match status" value="1"/>
</dbReference>
<evidence type="ECO:0000256" key="3">
    <source>
        <dbReference type="ARBA" id="ARBA00022771"/>
    </source>
</evidence>
<dbReference type="InterPro" id="IPR019542">
    <property type="entry name" value="Enhancer_polycomb-like_N"/>
</dbReference>
<dbReference type="CDD" id="cd15680">
    <property type="entry name" value="PHD_JADE2"/>
    <property type="match status" value="1"/>
</dbReference>
<dbReference type="InterPro" id="IPR013083">
    <property type="entry name" value="Znf_RING/FYVE/PHD"/>
</dbReference>
<accession>A0ABD2EKX9</accession>
<evidence type="ECO:0000313" key="10">
    <source>
        <dbReference type="EMBL" id="KAL2778861.1"/>
    </source>
</evidence>
<dbReference type="PANTHER" id="PTHR13793:SF84">
    <property type="entry name" value="E3 UBIQUITIN-PROTEIN LIGASE JADE-2"/>
    <property type="match status" value="1"/>
</dbReference>
<evidence type="ECO:0000256" key="1">
    <source>
        <dbReference type="ARBA" id="ARBA00022723"/>
    </source>
</evidence>
<evidence type="ECO:0000256" key="6">
    <source>
        <dbReference type="PROSITE-ProRule" id="PRU00146"/>
    </source>
</evidence>
<dbReference type="InterPro" id="IPR019786">
    <property type="entry name" value="Zinc_finger_PHD-type_CS"/>
</dbReference>
<dbReference type="FunFam" id="3.30.40.10:FF:000004">
    <property type="entry name" value="Jade family PHD finger 2"/>
    <property type="match status" value="1"/>
</dbReference>
<evidence type="ECO:0000256" key="2">
    <source>
        <dbReference type="ARBA" id="ARBA00022737"/>
    </source>
</evidence>
<evidence type="ECO:0000259" key="9">
    <source>
        <dbReference type="PROSITE" id="PS51805"/>
    </source>
</evidence>
<dbReference type="InterPro" id="IPR050701">
    <property type="entry name" value="Histone_Mod_Regulator"/>
</dbReference>
<dbReference type="EMBL" id="JBFSEQ010000004">
    <property type="protein sequence ID" value="KAL2778854.1"/>
    <property type="molecule type" value="Genomic_DNA"/>
</dbReference>
<feature type="region of interest" description="Disordered" evidence="7">
    <location>
        <begin position="109"/>
        <end position="134"/>
    </location>
</feature>
<feature type="compositionally biased region" description="Low complexity" evidence="7">
    <location>
        <begin position="9"/>
        <end position="28"/>
    </location>
</feature>
<feature type="domain" description="PHD-type" evidence="9">
    <location>
        <begin position="251"/>
        <end position="365"/>
    </location>
</feature>
<dbReference type="SMART" id="SM00249">
    <property type="entry name" value="PHD"/>
    <property type="match status" value="2"/>
</dbReference>
<keyword evidence="3 6" id="KW-0863">Zinc-finger</keyword>
<feature type="region of interest" description="Disordered" evidence="7">
    <location>
        <begin position="622"/>
        <end position="823"/>
    </location>
</feature>
<evidence type="ECO:0000259" key="8">
    <source>
        <dbReference type="PROSITE" id="PS50016"/>
    </source>
</evidence>
<feature type="region of interest" description="Disordered" evidence="7">
    <location>
        <begin position="1"/>
        <end position="52"/>
    </location>
</feature>
<keyword evidence="2" id="KW-0677">Repeat</keyword>
<dbReference type="Proteomes" id="UP001610411">
    <property type="component" value="Unassembled WGS sequence"/>
</dbReference>
<dbReference type="EMBL" id="JBFSEQ010000004">
    <property type="protein sequence ID" value="KAL2778858.1"/>
    <property type="molecule type" value="Genomic_DNA"/>
</dbReference>
<gene>
    <name evidence="10" type="ORF">WCI35_012165</name>
</gene>